<gene>
    <name evidence="1" type="ORF">ACFPIJ_63830</name>
</gene>
<dbReference type="EMBL" id="JBHSIU010000131">
    <property type="protein sequence ID" value="MFC5008635.1"/>
    <property type="molecule type" value="Genomic_DNA"/>
</dbReference>
<name>A0ABV9WLY4_9ACTN</name>
<organism evidence="1 2">
    <name type="scientific">Dactylosporangium cerinum</name>
    <dbReference type="NCBI Taxonomy" id="1434730"/>
    <lineage>
        <taxon>Bacteria</taxon>
        <taxon>Bacillati</taxon>
        <taxon>Actinomycetota</taxon>
        <taxon>Actinomycetes</taxon>
        <taxon>Micromonosporales</taxon>
        <taxon>Micromonosporaceae</taxon>
        <taxon>Dactylosporangium</taxon>
    </lineage>
</organism>
<accession>A0ABV9WLY4</accession>
<evidence type="ECO:0000313" key="2">
    <source>
        <dbReference type="Proteomes" id="UP001595912"/>
    </source>
</evidence>
<proteinExistence type="predicted"/>
<evidence type="ECO:0000313" key="1">
    <source>
        <dbReference type="EMBL" id="MFC5008635.1"/>
    </source>
</evidence>
<keyword evidence="2" id="KW-1185">Reference proteome</keyword>
<dbReference type="Proteomes" id="UP001595912">
    <property type="component" value="Unassembled WGS sequence"/>
</dbReference>
<protein>
    <submittedName>
        <fullName evidence="1">Uncharacterized protein</fullName>
    </submittedName>
</protein>
<reference evidence="2" key="1">
    <citation type="journal article" date="2019" name="Int. J. Syst. Evol. Microbiol.">
        <title>The Global Catalogue of Microorganisms (GCM) 10K type strain sequencing project: providing services to taxonomists for standard genome sequencing and annotation.</title>
        <authorList>
            <consortium name="The Broad Institute Genomics Platform"/>
            <consortium name="The Broad Institute Genome Sequencing Center for Infectious Disease"/>
            <person name="Wu L."/>
            <person name="Ma J."/>
        </authorList>
    </citation>
    <scope>NUCLEOTIDE SEQUENCE [LARGE SCALE GENOMIC DNA]</scope>
    <source>
        <strain evidence="2">CGMCC 4.7152</strain>
    </source>
</reference>
<sequence length="82" mass="8957">MALHPAQHLQHRLRRRRVTDQSVQAVVVEPQRALHRDDLDVGQPGIAIVGVIAAALMKPTALRSTLDLTAPTEPEKVPAATR</sequence>
<dbReference type="RefSeq" id="WP_380129323.1">
    <property type="nucleotide sequence ID" value="NZ_JBHSIU010000131.1"/>
</dbReference>
<comment type="caution">
    <text evidence="1">The sequence shown here is derived from an EMBL/GenBank/DDBJ whole genome shotgun (WGS) entry which is preliminary data.</text>
</comment>